<dbReference type="Pfam" id="PF22262">
    <property type="entry name" value="DUF6950"/>
    <property type="match status" value="1"/>
</dbReference>
<dbReference type="AlphaFoldDB" id="A0A084E6D9"/>
<sequence>MAATGRDICDIVGPSPRRPRDWAAMMRRLAVRDMAGVISAVHGEPIPFRQAMRGDIVQRGWAIGICRGDQAEFFGGDMVPMRDVDGVWALLNRSS</sequence>
<name>A0A084E6D9_SPHYA</name>
<dbReference type="PATRIC" id="fig|13690.10.peg.5154"/>
<protein>
    <recommendedName>
        <fullName evidence="1">DUF6950 domain-containing protein</fullName>
    </recommendedName>
</protein>
<evidence type="ECO:0000259" key="1">
    <source>
        <dbReference type="Pfam" id="PF22262"/>
    </source>
</evidence>
<evidence type="ECO:0000313" key="2">
    <source>
        <dbReference type="EMBL" id="KEZ13531.1"/>
    </source>
</evidence>
<feature type="domain" description="DUF6950" evidence="1">
    <location>
        <begin position="2"/>
        <end position="88"/>
    </location>
</feature>
<organism evidence="2 3">
    <name type="scientific">Sphingobium yanoikuyae</name>
    <name type="common">Sphingomonas yanoikuyae</name>
    <dbReference type="NCBI Taxonomy" id="13690"/>
    <lineage>
        <taxon>Bacteria</taxon>
        <taxon>Pseudomonadati</taxon>
        <taxon>Pseudomonadota</taxon>
        <taxon>Alphaproteobacteria</taxon>
        <taxon>Sphingomonadales</taxon>
        <taxon>Sphingomonadaceae</taxon>
        <taxon>Sphingobium</taxon>
    </lineage>
</organism>
<dbReference type="EMBL" id="JGVR01000058">
    <property type="protein sequence ID" value="KEZ13531.1"/>
    <property type="molecule type" value="Genomic_DNA"/>
</dbReference>
<reference evidence="2 3" key="1">
    <citation type="submission" date="2014-03" db="EMBL/GenBank/DDBJ databases">
        <title>Genome sequence of Sphingobium yanoikuyae B1.</title>
        <authorList>
            <person name="Gan H.M."/>
            <person name="Gan H.Y."/>
            <person name="Savka M.A."/>
        </authorList>
    </citation>
    <scope>NUCLEOTIDE SEQUENCE [LARGE SCALE GENOMIC DNA]</scope>
    <source>
        <strain evidence="2 3">B1</strain>
    </source>
</reference>
<accession>A0A084E6D9</accession>
<proteinExistence type="predicted"/>
<gene>
    <name evidence="2" type="ORF">CP98_04986</name>
</gene>
<evidence type="ECO:0000313" key="3">
    <source>
        <dbReference type="Proteomes" id="UP000028534"/>
    </source>
</evidence>
<dbReference type="Proteomes" id="UP000028534">
    <property type="component" value="Unassembled WGS sequence"/>
</dbReference>
<dbReference type="InterPro" id="IPR053802">
    <property type="entry name" value="DUF6950"/>
</dbReference>
<comment type="caution">
    <text evidence="2">The sequence shown here is derived from an EMBL/GenBank/DDBJ whole genome shotgun (WGS) entry which is preliminary data.</text>
</comment>